<proteinExistence type="predicted"/>
<reference evidence="1 2" key="1">
    <citation type="submission" date="2016-03" db="EMBL/GenBank/DDBJ databases">
        <title>EvidentialGene: Evidence-directed Construction of Genes on Genomes.</title>
        <authorList>
            <person name="Gilbert D.G."/>
            <person name="Choi J.-H."/>
            <person name="Mockaitis K."/>
            <person name="Colbourne J."/>
            <person name="Pfrender M."/>
        </authorList>
    </citation>
    <scope>NUCLEOTIDE SEQUENCE [LARGE SCALE GENOMIC DNA]</scope>
    <source>
        <strain evidence="1 2">Xinb3</strain>
        <tissue evidence="1">Complete organism</tissue>
    </source>
</reference>
<dbReference type="EMBL" id="LRGB01001523">
    <property type="protein sequence ID" value="KZS11836.1"/>
    <property type="molecule type" value="Genomic_DNA"/>
</dbReference>
<name>A0A164V008_9CRUS</name>
<accession>A0A164V008</accession>
<dbReference type="Proteomes" id="UP000076858">
    <property type="component" value="Unassembled WGS sequence"/>
</dbReference>
<organism evidence="1 2">
    <name type="scientific">Daphnia magna</name>
    <dbReference type="NCBI Taxonomy" id="35525"/>
    <lineage>
        <taxon>Eukaryota</taxon>
        <taxon>Metazoa</taxon>
        <taxon>Ecdysozoa</taxon>
        <taxon>Arthropoda</taxon>
        <taxon>Crustacea</taxon>
        <taxon>Branchiopoda</taxon>
        <taxon>Diplostraca</taxon>
        <taxon>Cladocera</taxon>
        <taxon>Anomopoda</taxon>
        <taxon>Daphniidae</taxon>
        <taxon>Daphnia</taxon>
    </lineage>
</organism>
<sequence>MISKKRPSAFLIHVDDNTIYVQHAKIHFSKEKIKSRGTWAGRGGSRRNTLCVCVCLPPLG</sequence>
<keyword evidence="2" id="KW-1185">Reference proteome</keyword>
<dbReference type="AlphaFoldDB" id="A0A164V008"/>
<evidence type="ECO:0000313" key="2">
    <source>
        <dbReference type="Proteomes" id="UP000076858"/>
    </source>
</evidence>
<comment type="caution">
    <text evidence="1">The sequence shown here is derived from an EMBL/GenBank/DDBJ whole genome shotgun (WGS) entry which is preliminary data.</text>
</comment>
<evidence type="ECO:0000313" key="1">
    <source>
        <dbReference type="EMBL" id="KZS11836.1"/>
    </source>
</evidence>
<protein>
    <submittedName>
        <fullName evidence="1">Uncharacterized protein</fullName>
    </submittedName>
</protein>
<gene>
    <name evidence="1" type="ORF">APZ42_023378</name>
</gene>